<organism evidence="1 2">
    <name type="scientific">Limosilactobacillus alvi</name>
    <dbReference type="NCBI Taxonomy" id="990412"/>
    <lineage>
        <taxon>Bacteria</taxon>
        <taxon>Bacillati</taxon>
        <taxon>Bacillota</taxon>
        <taxon>Bacilli</taxon>
        <taxon>Lactobacillales</taxon>
        <taxon>Lactobacillaceae</taxon>
        <taxon>Limosilactobacillus</taxon>
    </lineage>
</organism>
<protein>
    <submittedName>
        <fullName evidence="1">DUF1836 domain-containing protein</fullName>
    </submittedName>
</protein>
<gene>
    <name evidence="1" type="ORF">H5993_07105</name>
</gene>
<keyword evidence="2" id="KW-1185">Reference proteome</keyword>
<sequence length="173" mass="19874">MNLEKYEAWRKRLASSQLRRWEELPELNLYIDQLIAVINDRCASLGVSPITKSMINNYVKKGVIMAPVKKKYSRYQVAAVMVIALLKNIYPLTAIKEALDQLTINDYPQATYNRFVEHFNALLLGETAPQGHVNPGNDELLRLAAQTAYQRMLATKLLEEMKRQQQPVEVKKV</sequence>
<dbReference type="PANTHER" id="PTHR40056">
    <property type="entry name" value="HYPOTHETICAL CYTOSOLIC PROTEIN"/>
    <property type="match status" value="1"/>
</dbReference>
<dbReference type="Pfam" id="PF08876">
    <property type="entry name" value="DUF1836"/>
    <property type="match status" value="1"/>
</dbReference>
<evidence type="ECO:0000313" key="2">
    <source>
        <dbReference type="Proteomes" id="UP000776629"/>
    </source>
</evidence>
<dbReference type="EMBL" id="JACJJQ010000033">
    <property type="protein sequence ID" value="MBM6754522.1"/>
    <property type="molecule type" value="Genomic_DNA"/>
</dbReference>
<evidence type="ECO:0000313" key="1">
    <source>
        <dbReference type="EMBL" id="MBM6754522.1"/>
    </source>
</evidence>
<comment type="caution">
    <text evidence="1">The sequence shown here is derived from an EMBL/GenBank/DDBJ whole genome shotgun (WGS) entry which is preliminary data.</text>
</comment>
<accession>A0ABS2ER06</accession>
<reference evidence="1 2" key="1">
    <citation type="journal article" date="2021" name="Sci. Rep.">
        <title>The distribution of antibiotic resistance genes in chicken gut microbiota commensals.</title>
        <authorList>
            <person name="Juricova H."/>
            <person name="Matiasovicova J."/>
            <person name="Kubasova T."/>
            <person name="Cejkova D."/>
            <person name="Rychlik I."/>
        </authorList>
    </citation>
    <scope>NUCLEOTIDE SEQUENCE [LARGE SCALE GENOMIC DNA]</scope>
    <source>
        <strain evidence="1 2">An810</strain>
    </source>
</reference>
<dbReference type="Proteomes" id="UP000776629">
    <property type="component" value="Unassembled WGS sequence"/>
</dbReference>
<proteinExistence type="predicted"/>
<dbReference type="RefSeq" id="WP_204776803.1">
    <property type="nucleotide sequence ID" value="NZ_JACJJQ010000033.1"/>
</dbReference>
<name>A0ABS2ER06_9LACO</name>
<dbReference type="InterPro" id="IPR014975">
    <property type="entry name" value="DUF1836"/>
</dbReference>
<dbReference type="PANTHER" id="PTHR40056:SF1">
    <property type="entry name" value="DUF1836 DOMAIN-CONTAINING PROTEIN"/>
    <property type="match status" value="1"/>
</dbReference>